<reference evidence="8" key="1">
    <citation type="submission" date="2015-07" db="EMBL/GenBank/DDBJ databases">
        <authorList>
            <consortium name="Consortium for Microbial Forensics and Genomics (microFORGE)"/>
            <person name="Knight B.M."/>
            <person name="Roberts D.P."/>
            <person name="Lin D."/>
            <person name="Hari K."/>
            <person name="Fletcher J."/>
            <person name="Melcher U."/>
            <person name="Blagden T."/>
            <person name="Winegar R.A."/>
        </authorList>
    </citation>
    <scope>NUCLEOTIDE SEQUENCE [LARGE SCALE GENOMIC DNA]</scope>
    <source>
        <strain evidence="8">NRRL B-1447</strain>
    </source>
</reference>
<comment type="subcellular location">
    <subcellularLocation>
        <location evidence="1">Membrane</location>
        <topology evidence="1">Single-pass membrane protein</topology>
    </subcellularLocation>
</comment>
<dbReference type="Proteomes" id="UP000037084">
    <property type="component" value="Unassembled WGS sequence"/>
</dbReference>
<dbReference type="InterPro" id="IPR050739">
    <property type="entry name" value="MFP"/>
</dbReference>
<evidence type="ECO:0000256" key="2">
    <source>
        <dbReference type="ARBA" id="ARBA00009477"/>
    </source>
</evidence>
<keyword evidence="4 6" id="KW-1133">Transmembrane helix</keyword>
<dbReference type="EMBL" id="LGUV01000233">
    <property type="protein sequence ID" value="KOG50082.1"/>
    <property type="molecule type" value="Genomic_DNA"/>
</dbReference>
<evidence type="ECO:0000313" key="7">
    <source>
        <dbReference type="EMBL" id="KOG50082.1"/>
    </source>
</evidence>
<dbReference type="Gene3D" id="2.40.50.100">
    <property type="match status" value="1"/>
</dbReference>
<dbReference type="PANTHER" id="PTHR30386:SF26">
    <property type="entry name" value="TRANSPORT PROTEIN COMB"/>
    <property type="match status" value="1"/>
</dbReference>
<comment type="similarity">
    <text evidence="2">Belongs to the membrane fusion protein (MFP) (TC 8.A.1) family.</text>
</comment>
<protein>
    <submittedName>
        <fullName evidence="7">Uncharacterized protein</fullName>
    </submittedName>
</protein>
<accession>A0A0L8MI51</accession>
<keyword evidence="3 6" id="KW-0812">Transmembrane</keyword>
<sequence length="268" mass="28032">MQFRQKALSKLQSPEELDLPVRFARPQGRLVLAVTLVVMAAATYWAFTGTVSSRLSAAGILTRAEGSYVLQTPIAGQVTEVLAEEGQLLAAGAPLLNVRTEQGERPVRLVTGGRVTTLVAKVGAVIATGADVATVERVKDPQDPLVAVLYVPGGSGSAIPVGAPVDLSLPSLPRQQFGMLRGRVEAVGRAPLTQAQIGGFLGDGALAEEFSRRGNPVAVVVALERSSSTPSGYRWSSPGGPPYAVDSRTPVTGAVHLSARRPVDWLLP</sequence>
<name>A0A0L8MI51_STRVG</name>
<dbReference type="PATRIC" id="fig|1961.12.peg.4109"/>
<keyword evidence="5 6" id="KW-0472">Membrane</keyword>
<evidence type="ECO:0000256" key="6">
    <source>
        <dbReference type="SAM" id="Phobius"/>
    </source>
</evidence>
<evidence type="ECO:0000256" key="1">
    <source>
        <dbReference type="ARBA" id="ARBA00004167"/>
    </source>
</evidence>
<feature type="transmembrane region" description="Helical" evidence="6">
    <location>
        <begin position="30"/>
        <end position="47"/>
    </location>
</feature>
<dbReference type="PANTHER" id="PTHR30386">
    <property type="entry name" value="MEMBRANE FUSION SUBUNIT OF EMRAB-TOLC MULTIDRUG EFFLUX PUMP"/>
    <property type="match status" value="1"/>
</dbReference>
<dbReference type="InterPro" id="IPR011053">
    <property type="entry name" value="Single_hybrid_motif"/>
</dbReference>
<dbReference type="SUPFAM" id="SSF51230">
    <property type="entry name" value="Single hybrid motif"/>
    <property type="match status" value="1"/>
</dbReference>
<dbReference type="AlphaFoldDB" id="A0A0L8MI51"/>
<evidence type="ECO:0000256" key="4">
    <source>
        <dbReference type="ARBA" id="ARBA00022989"/>
    </source>
</evidence>
<dbReference type="GO" id="GO:0016020">
    <property type="term" value="C:membrane"/>
    <property type="evidence" value="ECO:0007669"/>
    <property type="project" value="UniProtKB-SubCell"/>
</dbReference>
<dbReference type="OrthoDB" id="3516536at2"/>
<evidence type="ECO:0000313" key="8">
    <source>
        <dbReference type="Proteomes" id="UP000037084"/>
    </source>
</evidence>
<gene>
    <name evidence="7" type="ORF">ADK75_18040</name>
</gene>
<organism evidence="7 8">
    <name type="scientific">Streptomyces virginiae</name>
    <name type="common">Streptomyces cinnamonensis</name>
    <dbReference type="NCBI Taxonomy" id="1961"/>
    <lineage>
        <taxon>Bacteria</taxon>
        <taxon>Bacillati</taxon>
        <taxon>Actinomycetota</taxon>
        <taxon>Actinomycetes</taxon>
        <taxon>Kitasatosporales</taxon>
        <taxon>Streptomycetaceae</taxon>
        <taxon>Streptomyces</taxon>
    </lineage>
</organism>
<comment type="caution">
    <text evidence="7">The sequence shown here is derived from an EMBL/GenBank/DDBJ whole genome shotgun (WGS) entry which is preliminary data.</text>
</comment>
<evidence type="ECO:0000256" key="5">
    <source>
        <dbReference type="ARBA" id="ARBA00023136"/>
    </source>
</evidence>
<proteinExistence type="inferred from homology"/>
<dbReference type="RefSeq" id="WP_053172153.1">
    <property type="nucleotide sequence ID" value="NZ_LGUV01000233.1"/>
</dbReference>
<evidence type="ECO:0000256" key="3">
    <source>
        <dbReference type="ARBA" id="ARBA00022692"/>
    </source>
</evidence>